<dbReference type="STRING" id="477680.SAMN05421788_113156"/>
<evidence type="ECO:0000313" key="5">
    <source>
        <dbReference type="EMBL" id="SIT33842.1"/>
    </source>
</evidence>
<dbReference type="SUPFAM" id="SSF51215">
    <property type="entry name" value="Regulatory protein AraC"/>
    <property type="match status" value="1"/>
</dbReference>
<organism evidence="5 6">
    <name type="scientific">Filimonas lacunae</name>
    <dbReference type="NCBI Taxonomy" id="477680"/>
    <lineage>
        <taxon>Bacteria</taxon>
        <taxon>Pseudomonadati</taxon>
        <taxon>Bacteroidota</taxon>
        <taxon>Chitinophagia</taxon>
        <taxon>Chitinophagales</taxon>
        <taxon>Chitinophagaceae</taxon>
        <taxon>Filimonas</taxon>
    </lineage>
</organism>
<evidence type="ECO:0000256" key="2">
    <source>
        <dbReference type="ARBA" id="ARBA00023125"/>
    </source>
</evidence>
<dbReference type="InterPro" id="IPR037923">
    <property type="entry name" value="HTH-like"/>
</dbReference>
<dbReference type="Proteomes" id="UP000186917">
    <property type="component" value="Unassembled WGS sequence"/>
</dbReference>
<dbReference type="InterPro" id="IPR018060">
    <property type="entry name" value="HTH_AraC"/>
</dbReference>
<dbReference type="EMBL" id="FTOR01000013">
    <property type="protein sequence ID" value="SIT33842.1"/>
    <property type="molecule type" value="Genomic_DNA"/>
</dbReference>
<protein>
    <submittedName>
        <fullName evidence="5">AraC-type DNA-binding protein</fullName>
    </submittedName>
</protein>
<dbReference type="Pfam" id="PF02311">
    <property type="entry name" value="AraC_binding"/>
    <property type="match status" value="1"/>
</dbReference>
<keyword evidence="3" id="KW-0804">Transcription</keyword>
<dbReference type="AlphaFoldDB" id="A0A173MBM8"/>
<gene>
    <name evidence="5" type="ORF">SAMN05421788_113156</name>
</gene>
<accession>A0A173MBM8</accession>
<dbReference type="PANTHER" id="PTHR43280:SF32">
    <property type="entry name" value="TRANSCRIPTIONAL REGULATORY PROTEIN"/>
    <property type="match status" value="1"/>
</dbReference>
<dbReference type="Pfam" id="PF12833">
    <property type="entry name" value="HTH_18"/>
    <property type="match status" value="1"/>
</dbReference>
<dbReference type="Gene3D" id="1.10.10.60">
    <property type="entry name" value="Homeodomain-like"/>
    <property type="match status" value="1"/>
</dbReference>
<dbReference type="KEGG" id="fln:FLA_0891"/>
<dbReference type="GO" id="GO:0003700">
    <property type="term" value="F:DNA-binding transcription factor activity"/>
    <property type="evidence" value="ECO:0007669"/>
    <property type="project" value="InterPro"/>
</dbReference>
<keyword evidence="1" id="KW-0805">Transcription regulation</keyword>
<dbReference type="PROSITE" id="PS01124">
    <property type="entry name" value="HTH_ARAC_FAMILY_2"/>
    <property type="match status" value="1"/>
</dbReference>
<evidence type="ECO:0000313" key="6">
    <source>
        <dbReference type="Proteomes" id="UP000186917"/>
    </source>
</evidence>
<proteinExistence type="predicted"/>
<evidence type="ECO:0000259" key="4">
    <source>
        <dbReference type="PROSITE" id="PS01124"/>
    </source>
</evidence>
<reference evidence="6" key="1">
    <citation type="submission" date="2017-01" db="EMBL/GenBank/DDBJ databases">
        <authorList>
            <person name="Varghese N."/>
            <person name="Submissions S."/>
        </authorList>
    </citation>
    <scope>NUCLEOTIDE SEQUENCE [LARGE SCALE GENOMIC DNA]</scope>
    <source>
        <strain evidence="6">DSM 21054</strain>
    </source>
</reference>
<dbReference type="PANTHER" id="PTHR43280">
    <property type="entry name" value="ARAC-FAMILY TRANSCRIPTIONAL REGULATOR"/>
    <property type="match status" value="1"/>
</dbReference>
<dbReference type="InterPro" id="IPR009057">
    <property type="entry name" value="Homeodomain-like_sf"/>
</dbReference>
<dbReference type="SMART" id="SM00342">
    <property type="entry name" value="HTH_ARAC"/>
    <property type="match status" value="1"/>
</dbReference>
<keyword evidence="6" id="KW-1185">Reference proteome</keyword>
<keyword evidence="2 5" id="KW-0238">DNA-binding</keyword>
<evidence type="ECO:0000256" key="3">
    <source>
        <dbReference type="ARBA" id="ARBA00023163"/>
    </source>
</evidence>
<sequence>MPLGLSAPLNIFRESTINNSFSIERLDNRAMNSDFPGRLSYHRILLVEKGRGSITVDGGTFEVHGEEVFLLAKGQIYIFKASSVVTGYVICFGDCFWEKAPASASNCKAVLFNNAAVNQCLQPEENELQELQLLFQALLREYEAPAYNNQVDAMAAYLKIIMIKLANVRMTEEATFDSQDYVLYRKFLDLLSAQYKQLHEVSDYAEMLGVAPRRLSDLCRRCCRNSAKELITGQIVAEAKRALQFSASPVKEIAYLLNFSSPEQFSHFFKKNTHFSPASYRSQFISIGQ</sequence>
<name>A0A173MBM8_9BACT</name>
<dbReference type="GO" id="GO:0043565">
    <property type="term" value="F:sequence-specific DNA binding"/>
    <property type="evidence" value="ECO:0007669"/>
    <property type="project" value="InterPro"/>
</dbReference>
<evidence type="ECO:0000256" key="1">
    <source>
        <dbReference type="ARBA" id="ARBA00023015"/>
    </source>
</evidence>
<dbReference type="RefSeq" id="WP_076382427.1">
    <property type="nucleotide sequence ID" value="NZ_AP017422.1"/>
</dbReference>
<dbReference type="InterPro" id="IPR003313">
    <property type="entry name" value="AraC-bd"/>
</dbReference>
<dbReference type="SUPFAM" id="SSF46689">
    <property type="entry name" value="Homeodomain-like"/>
    <property type="match status" value="1"/>
</dbReference>
<feature type="domain" description="HTH araC/xylS-type" evidence="4">
    <location>
        <begin position="185"/>
        <end position="283"/>
    </location>
</feature>